<protein>
    <submittedName>
        <fullName evidence="1">PbsX family transcriptional regulator</fullName>
    </submittedName>
</protein>
<organism evidence="1">
    <name type="scientific">Paenibacillus sp. BIHB 4019</name>
    <dbReference type="NCBI Taxonomy" id="1870819"/>
    <lineage>
        <taxon>Bacteria</taxon>
        <taxon>Bacillati</taxon>
        <taxon>Bacillota</taxon>
        <taxon>Bacilli</taxon>
        <taxon>Bacillales</taxon>
        <taxon>Paenibacillaceae</taxon>
        <taxon>Paenibacillus</taxon>
    </lineage>
</organism>
<dbReference type="Gene3D" id="2.40.350.10">
    <property type="entry name" value="SO1590-like"/>
    <property type="match status" value="1"/>
</dbReference>
<reference evidence="1" key="1">
    <citation type="submission" date="2016-08" db="EMBL/GenBank/DDBJ databases">
        <title>Complete Genome Seqeunce of Paenibacillus sp. BIHB 4019 from tea rhizoplane.</title>
        <authorList>
            <person name="Thakur R."/>
            <person name="Swarnkar M.K."/>
            <person name="Gulati A."/>
        </authorList>
    </citation>
    <scope>NUCLEOTIDE SEQUENCE [LARGE SCALE GENOMIC DNA]</scope>
    <source>
        <strain evidence="1">BIHB4019</strain>
    </source>
</reference>
<dbReference type="Pfam" id="PF11528">
    <property type="entry name" value="DUF3224"/>
    <property type="match status" value="1"/>
</dbReference>
<accession>A0A1B2DD45</accession>
<dbReference type="InterPro" id="IPR023159">
    <property type="entry name" value="SO1590-like_sf"/>
</dbReference>
<sequence>METAIFTVTKWEEQPIENNLSNFPVNTAKVEYEIKGILEGKATLEYLLYYLDSTIEDAEKAKSKIAGFLHFEGHYDGHYGTFTACENGMFDNGTLDSPAQIINGTGELEKLIGSYNYNFLGHTSELVLNFEFTK</sequence>
<dbReference type="AlphaFoldDB" id="A0A1B2DD45"/>
<proteinExistence type="predicted"/>
<evidence type="ECO:0000313" key="1">
    <source>
        <dbReference type="EMBL" id="ANY65622.1"/>
    </source>
</evidence>
<gene>
    <name evidence="1" type="ORF">BBD42_03465</name>
</gene>
<dbReference type="RefSeq" id="WP_099517014.1">
    <property type="nucleotide sequence ID" value="NZ_CP016808.1"/>
</dbReference>
<dbReference type="InterPro" id="IPR021607">
    <property type="entry name" value="DUF3224"/>
</dbReference>
<dbReference type="EMBL" id="CP016808">
    <property type="protein sequence ID" value="ANY65622.1"/>
    <property type="molecule type" value="Genomic_DNA"/>
</dbReference>
<dbReference type="SUPFAM" id="SSF159238">
    <property type="entry name" value="SO1590-like"/>
    <property type="match status" value="1"/>
</dbReference>
<name>A0A1B2DD45_9BACL</name>